<gene>
    <name evidence="1" type="ORF">ACFOPX_05015</name>
</gene>
<dbReference type="Proteomes" id="UP001595783">
    <property type="component" value="Unassembled WGS sequence"/>
</dbReference>
<dbReference type="RefSeq" id="WP_104752992.1">
    <property type="nucleotide sequence ID" value="NZ_FZMF01000070.1"/>
</dbReference>
<sequence>MVQKVKNTLYLCKVRFGSEEAFKQLAILPCGAEVVGVNLEIAQELKGAQIDIGLEGQPDYFLKDVDASQKGFSHSLRCFCAQHSQSIYATLRAPLPKGIVADLGAILRVTYFLPSEISIEV</sequence>
<keyword evidence="2" id="KW-1185">Reference proteome</keyword>
<comment type="caution">
    <text evidence="1">The sequence shown here is derived from an EMBL/GenBank/DDBJ whole genome shotgun (WGS) entry which is preliminary data.</text>
</comment>
<accession>A0ABV7ZKG1</accession>
<evidence type="ECO:0000313" key="1">
    <source>
        <dbReference type="EMBL" id="MFC3847891.1"/>
    </source>
</evidence>
<name>A0ABV7ZKG1_9HELI</name>
<evidence type="ECO:0000313" key="2">
    <source>
        <dbReference type="Proteomes" id="UP001595783"/>
    </source>
</evidence>
<proteinExistence type="predicted"/>
<reference evidence="2" key="1">
    <citation type="journal article" date="2019" name="Int. J. Syst. Evol. Microbiol.">
        <title>The Global Catalogue of Microorganisms (GCM) 10K type strain sequencing project: providing services to taxonomists for standard genome sequencing and annotation.</title>
        <authorList>
            <consortium name="The Broad Institute Genomics Platform"/>
            <consortium name="The Broad Institute Genome Sequencing Center for Infectious Disease"/>
            <person name="Wu L."/>
            <person name="Ma J."/>
        </authorList>
    </citation>
    <scope>NUCLEOTIDE SEQUENCE [LARGE SCALE GENOMIC DNA]</scope>
    <source>
        <strain evidence="2">CCUG 53816</strain>
    </source>
</reference>
<organism evidence="1 2">
    <name type="scientific">Helicobacter baculiformis</name>
    <dbReference type="NCBI Taxonomy" id="427351"/>
    <lineage>
        <taxon>Bacteria</taxon>
        <taxon>Pseudomonadati</taxon>
        <taxon>Campylobacterota</taxon>
        <taxon>Epsilonproteobacteria</taxon>
        <taxon>Campylobacterales</taxon>
        <taxon>Helicobacteraceae</taxon>
        <taxon>Helicobacter</taxon>
    </lineage>
</organism>
<dbReference type="EMBL" id="JBHRZO010000033">
    <property type="protein sequence ID" value="MFC3847891.1"/>
    <property type="molecule type" value="Genomic_DNA"/>
</dbReference>
<protein>
    <submittedName>
        <fullName evidence="1">Uncharacterized protein</fullName>
    </submittedName>
</protein>